<evidence type="ECO:0000256" key="1">
    <source>
        <dbReference type="SAM" id="MobiDB-lite"/>
    </source>
</evidence>
<proteinExistence type="predicted"/>
<feature type="region of interest" description="Disordered" evidence="1">
    <location>
        <begin position="26"/>
        <end position="45"/>
    </location>
</feature>
<gene>
    <name evidence="2" type="ORF">ZHAS_00005734</name>
</gene>
<protein>
    <submittedName>
        <fullName evidence="2 3">Uncharacterized protein</fullName>
    </submittedName>
</protein>
<dbReference type="EMBL" id="ATLV01014137">
    <property type="status" value="NOT_ANNOTATED_CDS"/>
    <property type="molecule type" value="Genomic_DNA"/>
</dbReference>
<keyword evidence="4" id="KW-1185">Reference proteome</keyword>
<dbReference type="VEuPathDB" id="VectorBase:ASIC005734"/>
<evidence type="ECO:0000313" key="4">
    <source>
        <dbReference type="Proteomes" id="UP000030765"/>
    </source>
</evidence>
<dbReference type="EMBL" id="KE524944">
    <property type="protein sequence ID" value="KFB38380.1"/>
    <property type="molecule type" value="Genomic_DNA"/>
</dbReference>
<evidence type="ECO:0000313" key="2">
    <source>
        <dbReference type="EMBL" id="KFB38380.1"/>
    </source>
</evidence>
<name>A0A084VK86_ANOSI</name>
<organism evidence="2">
    <name type="scientific">Anopheles sinensis</name>
    <name type="common">Mosquito</name>
    <dbReference type="NCBI Taxonomy" id="74873"/>
    <lineage>
        <taxon>Eukaryota</taxon>
        <taxon>Metazoa</taxon>
        <taxon>Ecdysozoa</taxon>
        <taxon>Arthropoda</taxon>
        <taxon>Hexapoda</taxon>
        <taxon>Insecta</taxon>
        <taxon>Pterygota</taxon>
        <taxon>Neoptera</taxon>
        <taxon>Endopterygota</taxon>
        <taxon>Diptera</taxon>
        <taxon>Nematocera</taxon>
        <taxon>Culicoidea</taxon>
        <taxon>Culicidae</taxon>
        <taxon>Anophelinae</taxon>
        <taxon>Anopheles</taxon>
    </lineage>
</organism>
<reference evidence="3" key="2">
    <citation type="submission" date="2020-05" db="UniProtKB">
        <authorList>
            <consortium name="EnsemblMetazoa"/>
        </authorList>
    </citation>
    <scope>IDENTIFICATION</scope>
</reference>
<accession>A0A084VK86</accession>
<dbReference type="Proteomes" id="UP000030765">
    <property type="component" value="Unassembled WGS sequence"/>
</dbReference>
<evidence type="ECO:0000313" key="3">
    <source>
        <dbReference type="EnsemblMetazoa" id="ASIC005734-PA"/>
    </source>
</evidence>
<sequence length="112" mass="12445">MGEEKYRQRIGGGSWVRTVREVKDKSQPKRYWNRSHGVDSGPEEGERGRFYFVAITASTPGKGQQHSSSLWVVGSGSEGAMWWQTGAIMTTFPPTNRPLSTASQNPERTASL</sequence>
<reference evidence="2 4" key="1">
    <citation type="journal article" date="2014" name="BMC Genomics">
        <title>Genome sequence of Anopheles sinensis provides insight into genetics basis of mosquito competence for malaria parasites.</title>
        <authorList>
            <person name="Zhou D."/>
            <person name="Zhang D."/>
            <person name="Ding G."/>
            <person name="Shi L."/>
            <person name="Hou Q."/>
            <person name="Ye Y."/>
            <person name="Xu Y."/>
            <person name="Zhou H."/>
            <person name="Xiong C."/>
            <person name="Li S."/>
            <person name="Yu J."/>
            <person name="Hong S."/>
            <person name="Yu X."/>
            <person name="Zou P."/>
            <person name="Chen C."/>
            <person name="Chang X."/>
            <person name="Wang W."/>
            <person name="Lv Y."/>
            <person name="Sun Y."/>
            <person name="Ma L."/>
            <person name="Shen B."/>
            <person name="Zhu C."/>
        </authorList>
    </citation>
    <scope>NUCLEOTIDE SEQUENCE [LARGE SCALE GENOMIC DNA]</scope>
</reference>
<dbReference type="AlphaFoldDB" id="A0A084VK86"/>
<dbReference type="EnsemblMetazoa" id="ASIC005734-RA">
    <property type="protein sequence ID" value="ASIC005734-PA"/>
    <property type="gene ID" value="ASIC005734"/>
</dbReference>
<feature type="region of interest" description="Disordered" evidence="1">
    <location>
        <begin position="92"/>
        <end position="112"/>
    </location>
</feature>